<organism evidence="1 2">
    <name type="scientific">Candidatus Synechococcus spongiarum 15L</name>
    <dbReference type="NCBI Taxonomy" id="1608419"/>
    <lineage>
        <taxon>Bacteria</taxon>
        <taxon>Bacillati</taxon>
        <taxon>Cyanobacteriota</taxon>
        <taxon>Cyanophyceae</taxon>
        <taxon>Synechococcales</taxon>
        <taxon>Synechococcaceae</taxon>
        <taxon>Synechococcus</taxon>
    </lineage>
</organism>
<evidence type="ECO:0000313" key="2">
    <source>
        <dbReference type="Proteomes" id="UP000035037"/>
    </source>
</evidence>
<reference evidence="1 2" key="1">
    <citation type="submission" date="2015-02" db="EMBL/GenBank/DDBJ databases">
        <authorList>
            <person name="Slaby B."/>
            <person name="Hentschel U."/>
        </authorList>
    </citation>
    <scope>NUCLEOTIDE SEQUENCE [LARGE SCALE GENOMIC DNA]</scope>
    <source>
        <strain evidence="1">15L</strain>
    </source>
</reference>
<protein>
    <submittedName>
        <fullName evidence="1">Uncharacterized protein</fullName>
    </submittedName>
</protein>
<proteinExistence type="predicted"/>
<gene>
    <name evidence="1" type="ORF">TQ37_01850</name>
</gene>
<dbReference type="PATRIC" id="fig|1608419.3.peg.1702"/>
<name>A0A0G8AXU9_9SYNE</name>
<dbReference type="AlphaFoldDB" id="A0A0G8AXU9"/>
<accession>A0A0G8AXU9</accession>
<evidence type="ECO:0000313" key="1">
    <source>
        <dbReference type="EMBL" id="KKZ14174.1"/>
    </source>
</evidence>
<sequence length="116" mass="12854">MEQGGDRAALAQWSAVKVKITAASQNRIYRGDIAGIELEPAQAEASFLVFQVNGENLLVPNQETLGVFQRYQTGHTGLFELKRQSRPAPQVSEPARVQPQGRIWRVVEKGKVLIRG</sequence>
<dbReference type="EMBL" id="JYFQ01000042">
    <property type="protein sequence ID" value="KKZ14174.1"/>
    <property type="molecule type" value="Genomic_DNA"/>
</dbReference>
<comment type="caution">
    <text evidence="1">The sequence shown here is derived from an EMBL/GenBank/DDBJ whole genome shotgun (WGS) entry which is preliminary data.</text>
</comment>
<dbReference type="Proteomes" id="UP000035037">
    <property type="component" value="Unassembled WGS sequence"/>
</dbReference>
<reference evidence="1 2" key="2">
    <citation type="submission" date="2015-05" db="EMBL/GenBank/DDBJ databases">
        <title>Lifestyle Evolution in Cyanobacterial Symbionts of Sponges.</title>
        <authorList>
            <person name="Burgsdorf I."/>
            <person name="Slaby B.M."/>
            <person name="Handley K.M."/>
            <person name="Haber M."/>
            <person name="Blom J."/>
            <person name="Marshall C.W."/>
            <person name="Gilbert J.A."/>
            <person name="Hentschel U."/>
            <person name="Steindler L."/>
        </authorList>
    </citation>
    <scope>NUCLEOTIDE SEQUENCE [LARGE SCALE GENOMIC DNA]</scope>
    <source>
        <strain evidence="1">15L</strain>
    </source>
</reference>